<dbReference type="Pfam" id="PF13432">
    <property type="entry name" value="TPR_16"/>
    <property type="match status" value="1"/>
</dbReference>
<evidence type="ECO:0000313" key="2">
    <source>
        <dbReference type="EMBL" id="KAA2224271.1"/>
    </source>
</evidence>
<feature type="repeat" description="TPR" evidence="1">
    <location>
        <begin position="93"/>
        <end position="126"/>
    </location>
</feature>
<dbReference type="PROSITE" id="PS50005">
    <property type="entry name" value="TPR"/>
    <property type="match status" value="2"/>
</dbReference>
<dbReference type="Proteomes" id="UP000323082">
    <property type="component" value="Unassembled WGS sequence"/>
</dbReference>
<evidence type="ECO:0000313" key="3">
    <source>
        <dbReference type="Proteomes" id="UP000323082"/>
    </source>
</evidence>
<dbReference type="SMART" id="SM00028">
    <property type="entry name" value="TPR"/>
    <property type="match status" value="2"/>
</dbReference>
<sequence length="356" mass="41629">MMRQTCFIAAIIIFSFTHAQKKAFKCVEVHDAIKLIDEEKYDEGIAILKECEKKDPKDYTYPYEIALAHIRKEDYKIAISQLEKIKGYSNIDDYYYALLGNAYDYADNPEQAIKTYDEGLKKFPSSGKLYLEKGVVFELQNKMNQAIESYEKGIKAEPSYPSNYYRIAKLFLNSNNPLYGLVYGEIFLNLERTTARSQEMSQLLFDGYKKAVKFTDKNTTVDLCQAFIIIEKDSKPDDPLPFCLMYSGYFALAAVDKKEINLETLSDIRRKAIKEYFKYKNNPSNVLLNYQKIMEEKNVFNAYNHYLFQIGDKDAFKTWLTDNKAEYEKFVDWYTNDKNSLKINKKNLYISDPLPK</sequence>
<organism evidence="2 3">
    <name type="scientific">Chryseobacterium sediminis</name>
    <dbReference type="NCBI Taxonomy" id="1679494"/>
    <lineage>
        <taxon>Bacteria</taxon>
        <taxon>Pseudomonadati</taxon>
        <taxon>Bacteroidota</taxon>
        <taxon>Flavobacteriia</taxon>
        <taxon>Flavobacteriales</taxon>
        <taxon>Weeksellaceae</taxon>
        <taxon>Chryseobacterium group</taxon>
        <taxon>Chryseobacterium</taxon>
    </lineage>
</organism>
<dbReference type="SUPFAM" id="SSF48452">
    <property type="entry name" value="TPR-like"/>
    <property type="match status" value="1"/>
</dbReference>
<proteinExistence type="predicted"/>
<reference evidence="2 3" key="1">
    <citation type="journal article" date="2015" name="Int. J. Syst. Evol. Microbiol.">
        <title>Chryseobacterium sediminis sp. nov., isolated from a river sediment.</title>
        <authorList>
            <person name="Kampfer P."/>
            <person name="Busse H.J."/>
            <person name="McInroy J.A."/>
            <person name="Glaeser S.P."/>
        </authorList>
    </citation>
    <scope>NUCLEOTIDE SEQUENCE [LARGE SCALE GENOMIC DNA]</scope>
    <source>
        <strain evidence="2 3">IMT-174</strain>
    </source>
</reference>
<gene>
    <name evidence="2" type="ORF">FW780_08730</name>
</gene>
<name>A0A5B2UCT6_9FLAO</name>
<dbReference type="InterPro" id="IPR019734">
    <property type="entry name" value="TPR_rpt"/>
</dbReference>
<dbReference type="RefSeq" id="WP_149833232.1">
    <property type="nucleotide sequence ID" value="NZ_VUNZ01000001.1"/>
</dbReference>
<dbReference type="AlphaFoldDB" id="A0A5B2UCT6"/>
<dbReference type="InterPro" id="IPR011990">
    <property type="entry name" value="TPR-like_helical_dom_sf"/>
</dbReference>
<feature type="repeat" description="TPR" evidence="1">
    <location>
        <begin position="127"/>
        <end position="160"/>
    </location>
</feature>
<accession>A0A5B2UCT6</accession>
<dbReference type="OrthoDB" id="793001at2"/>
<keyword evidence="1" id="KW-0802">TPR repeat</keyword>
<protein>
    <submittedName>
        <fullName evidence="2">Uncharacterized protein</fullName>
    </submittedName>
</protein>
<evidence type="ECO:0000256" key="1">
    <source>
        <dbReference type="PROSITE-ProRule" id="PRU00339"/>
    </source>
</evidence>
<comment type="caution">
    <text evidence="2">The sequence shown here is derived from an EMBL/GenBank/DDBJ whole genome shotgun (WGS) entry which is preliminary data.</text>
</comment>
<dbReference type="EMBL" id="VUNZ01000001">
    <property type="protein sequence ID" value="KAA2224271.1"/>
    <property type="molecule type" value="Genomic_DNA"/>
</dbReference>
<dbReference type="Gene3D" id="1.25.40.10">
    <property type="entry name" value="Tetratricopeptide repeat domain"/>
    <property type="match status" value="1"/>
</dbReference>